<evidence type="ECO:0000313" key="3">
    <source>
        <dbReference type="Proteomes" id="UP000199532"/>
    </source>
</evidence>
<dbReference type="EMBL" id="FNXY01000011">
    <property type="protein sequence ID" value="SEJ69047.1"/>
    <property type="molecule type" value="Genomic_DNA"/>
</dbReference>
<feature type="chain" id="PRO_5011737425" evidence="1">
    <location>
        <begin position="25"/>
        <end position="240"/>
    </location>
</feature>
<organism evidence="2 3">
    <name type="scientific">Dyadobacter koreensis</name>
    <dbReference type="NCBI Taxonomy" id="408657"/>
    <lineage>
        <taxon>Bacteria</taxon>
        <taxon>Pseudomonadati</taxon>
        <taxon>Bacteroidota</taxon>
        <taxon>Cytophagia</taxon>
        <taxon>Cytophagales</taxon>
        <taxon>Spirosomataceae</taxon>
        <taxon>Dyadobacter</taxon>
    </lineage>
</organism>
<gene>
    <name evidence="2" type="ORF">SAMN04487995_5947</name>
</gene>
<dbReference type="Gene3D" id="2.60.120.40">
    <property type="match status" value="1"/>
</dbReference>
<evidence type="ECO:0000313" key="2">
    <source>
        <dbReference type="EMBL" id="SEJ69047.1"/>
    </source>
</evidence>
<dbReference type="Proteomes" id="UP000199532">
    <property type="component" value="Unassembled WGS sequence"/>
</dbReference>
<sequence length="240" mass="24850">MKSIFKKSIIVAAFLFGASHLSNAQVKIGSSPTTIGANRNLEVEAGGGQKVYIDKTDGTFTIENTPASTNTADKAIGVDPTGKVITISNNAVPSAPHLRFEGDFWTYTNVPSNPTIAINHNTSLVNGGITYTPATGVVSITSPSAAGVYFMSASVTGATQANTTQNDVCLFFYADGQSAQSVCSRTTGPSGAILAGGTATISGLFRLNAGVNYTLRITTASANNVLAPYPMAVSFYKMSN</sequence>
<keyword evidence="1" id="KW-0732">Signal</keyword>
<proteinExistence type="predicted"/>
<protein>
    <submittedName>
        <fullName evidence="2">Uncharacterized protein</fullName>
    </submittedName>
</protein>
<evidence type="ECO:0000256" key="1">
    <source>
        <dbReference type="SAM" id="SignalP"/>
    </source>
</evidence>
<dbReference type="InterPro" id="IPR008983">
    <property type="entry name" value="Tumour_necrosis_fac-like_dom"/>
</dbReference>
<reference evidence="2 3" key="1">
    <citation type="submission" date="2016-10" db="EMBL/GenBank/DDBJ databases">
        <authorList>
            <person name="de Groot N.N."/>
        </authorList>
    </citation>
    <scope>NUCLEOTIDE SEQUENCE [LARGE SCALE GENOMIC DNA]</scope>
    <source>
        <strain evidence="2 3">DSM 19938</strain>
    </source>
</reference>
<accession>A0A1H7AYP4</accession>
<name>A0A1H7AYP4_9BACT</name>
<dbReference type="OrthoDB" id="939966at2"/>
<dbReference type="AlphaFoldDB" id="A0A1H7AYP4"/>
<feature type="signal peptide" evidence="1">
    <location>
        <begin position="1"/>
        <end position="24"/>
    </location>
</feature>
<dbReference type="RefSeq" id="WP_090341857.1">
    <property type="nucleotide sequence ID" value="NZ_FNXY01000011.1"/>
</dbReference>
<dbReference type="STRING" id="408657.SAMN04487995_5947"/>
<keyword evidence="3" id="KW-1185">Reference proteome</keyword>